<gene>
    <name evidence="1" type="ORF">K435DRAFT_701887</name>
</gene>
<dbReference type="AlphaFoldDB" id="A0A4S8KPM4"/>
<evidence type="ECO:0000313" key="2">
    <source>
        <dbReference type="Proteomes" id="UP000297245"/>
    </source>
</evidence>
<reference evidence="1 2" key="1">
    <citation type="journal article" date="2019" name="Nat. Ecol. Evol.">
        <title>Megaphylogeny resolves global patterns of mushroom evolution.</title>
        <authorList>
            <person name="Varga T."/>
            <person name="Krizsan K."/>
            <person name="Foldi C."/>
            <person name="Dima B."/>
            <person name="Sanchez-Garcia M."/>
            <person name="Sanchez-Ramirez S."/>
            <person name="Szollosi G.J."/>
            <person name="Szarkandi J.G."/>
            <person name="Papp V."/>
            <person name="Albert L."/>
            <person name="Andreopoulos W."/>
            <person name="Angelini C."/>
            <person name="Antonin V."/>
            <person name="Barry K.W."/>
            <person name="Bougher N.L."/>
            <person name="Buchanan P."/>
            <person name="Buyck B."/>
            <person name="Bense V."/>
            <person name="Catcheside P."/>
            <person name="Chovatia M."/>
            <person name="Cooper J."/>
            <person name="Damon W."/>
            <person name="Desjardin D."/>
            <person name="Finy P."/>
            <person name="Geml J."/>
            <person name="Haridas S."/>
            <person name="Hughes K."/>
            <person name="Justo A."/>
            <person name="Karasinski D."/>
            <person name="Kautmanova I."/>
            <person name="Kiss B."/>
            <person name="Kocsube S."/>
            <person name="Kotiranta H."/>
            <person name="LaButti K.M."/>
            <person name="Lechner B.E."/>
            <person name="Liimatainen K."/>
            <person name="Lipzen A."/>
            <person name="Lukacs Z."/>
            <person name="Mihaltcheva S."/>
            <person name="Morgado L.N."/>
            <person name="Niskanen T."/>
            <person name="Noordeloos M.E."/>
            <person name="Ohm R.A."/>
            <person name="Ortiz-Santana B."/>
            <person name="Ovrebo C."/>
            <person name="Racz N."/>
            <person name="Riley R."/>
            <person name="Savchenko A."/>
            <person name="Shiryaev A."/>
            <person name="Soop K."/>
            <person name="Spirin V."/>
            <person name="Szebenyi C."/>
            <person name="Tomsovsky M."/>
            <person name="Tulloss R.E."/>
            <person name="Uehling J."/>
            <person name="Grigoriev I.V."/>
            <person name="Vagvolgyi C."/>
            <person name="Papp T."/>
            <person name="Martin F.M."/>
            <person name="Miettinen O."/>
            <person name="Hibbett D.S."/>
            <person name="Nagy L.G."/>
        </authorList>
    </citation>
    <scope>NUCLEOTIDE SEQUENCE [LARGE SCALE GENOMIC DNA]</scope>
    <source>
        <strain evidence="1 2">CBS 962.96</strain>
    </source>
</reference>
<name>A0A4S8KPM4_DENBC</name>
<dbReference type="Proteomes" id="UP000297245">
    <property type="component" value="Unassembled WGS sequence"/>
</dbReference>
<proteinExistence type="predicted"/>
<sequence length="238" mass="27055">MPEHLKANLLEFLNLALTGYSKEDQLTEKDTSDNPMFTALHFSYYSKYGTEGTFVPRDIHPHKLKNKNTTRTNHSQFLTRESADMRDHPEQYRQICDALEPVLRWVVEKRLKRHPDLFSEIEGEVDIYPLNDTNLVHPFSSFVINLNVKTQAHRDGGDKNGCIVLVLGDHIGGGVCLHEAKLVVEASHGDCLTFRSRDLTHFNLSYSGIRASIVIHSDRAGAAYQKNGFGWDSNEFVK</sequence>
<evidence type="ECO:0000313" key="1">
    <source>
        <dbReference type="EMBL" id="THU77654.1"/>
    </source>
</evidence>
<accession>A0A4S8KPM4</accession>
<dbReference type="Gene3D" id="3.60.130.30">
    <property type="match status" value="1"/>
</dbReference>
<dbReference type="EMBL" id="ML180374">
    <property type="protein sequence ID" value="THU77654.1"/>
    <property type="molecule type" value="Genomic_DNA"/>
</dbReference>
<protein>
    <submittedName>
        <fullName evidence="1">Uncharacterized protein</fullName>
    </submittedName>
</protein>
<organism evidence="1 2">
    <name type="scientific">Dendrothele bispora (strain CBS 962.96)</name>
    <dbReference type="NCBI Taxonomy" id="1314807"/>
    <lineage>
        <taxon>Eukaryota</taxon>
        <taxon>Fungi</taxon>
        <taxon>Dikarya</taxon>
        <taxon>Basidiomycota</taxon>
        <taxon>Agaricomycotina</taxon>
        <taxon>Agaricomycetes</taxon>
        <taxon>Agaricomycetidae</taxon>
        <taxon>Agaricales</taxon>
        <taxon>Agaricales incertae sedis</taxon>
        <taxon>Dendrothele</taxon>
    </lineage>
</organism>
<keyword evidence="2" id="KW-1185">Reference proteome</keyword>
<dbReference type="OrthoDB" id="2535938at2759"/>